<evidence type="ECO:0000256" key="1">
    <source>
        <dbReference type="SAM" id="Phobius"/>
    </source>
</evidence>
<reference evidence="2 3" key="1">
    <citation type="submission" date="2018-08" db="EMBL/GenBank/DDBJ databases">
        <title>A genome reference for cultivated species of the human gut microbiota.</title>
        <authorList>
            <person name="Zou Y."/>
            <person name="Xue W."/>
            <person name="Luo G."/>
        </authorList>
    </citation>
    <scope>NUCLEOTIDE SEQUENCE [LARGE SCALE GENOMIC DNA]</scope>
    <source>
        <strain evidence="2 3">TM09-12</strain>
    </source>
</reference>
<keyword evidence="1" id="KW-0472">Membrane</keyword>
<accession>A0A374NZM5</accession>
<dbReference type="EMBL" id="QSON01000020">
    <property type="protein sequence ID" value="RGI97289.1"/>
    <property type="molecule type" value="Genomic_DNA"/>
</dbReference>
<name>A0A374NZM5_9FIRM</name>
<organism evidence="2 3">
    <name type="scientific">Hungatella hathewayi</name>
    <dbReference type="NCBI Taxonomy" id="154046"/>
    <lineage>
        <taxon>Bacteria</taxon>
        <taxon>Bacillati</taxon>
        <taxon>Bacillota</taxon>
        <taxon>Clostridia</taxon>
        <taxon>Lachnospirales</taxon>
        <taxon>Lachnospiraceae</taxon>
        <taxon>Hungatella</taxon>
    </lineage>
</organism>
<dbReference type="RefSeq" id="WP_117633128.1">
    <property type="nucleotide sequence ID" value="NZ_QSON01000020.1"/>
</dbReference>
<gene>
    <name evidence="2" type="ORF">DXD79_28090</name>
</gene>
<keyword evidence="1" id="KW-0812">Transmembrane</keyword>
<dbReference type="Pfam" id="PF11391">
    <property type="entry name" value="DUF2798"/>
    <property type="match status" value="2"/>
</dbReference>
<evidence type="ECO:0000313" key="3">
    <source>
        <dbReference type="Proteomes" id="UP000263014"/>
    </source>
</evidence>
<protein>
    <submittedName>
        <fullName evidence="2">DUF2798 domain-containing protein</fullName>
    </submittedName>
</protein>
<evidence type="ECO:0000313" key="2">
    <source>
        <dbReference type="EMBL" id="RGI97289.1"/>
    </source>
</evidence>
<dbReference type="InterPro" id="IPR021529">
    <property type="entry name" value="DUF2798"/>
</dbReference>
<feature type="transmembrane region" description="Helical" evidence="1">
    <location>
        <begin position="125"/>
        <end position="145"/>
    </location>
</feature>
<dbReference type="AlphaFoldDB" id="A0A374NZM5"/>
<sequence length="169" mass="19073">MPKTRFQTVVFTLVTAWLMVYGMTLYNTVLGTGEFTNSTFLHALTGMWVEFVIIFLCACFIAGNVAKYLAFRVVQPGDRPIFIIFAIQIFTVIAQVFFARIMATIKIHGFTNLFLPQFMTAYCKNFIMALPLQLIIAGPLARLLFRSIFLRKEKGSSQGISVSGNRGYE</sequence>
<dbReference type="Proteomes" id="UP000263014">
    <property type="component" value="Unassembled WGS sequence"/>
</dbReference>
<proteinExistence type="predicted"/>
<keyword evidence="1" id="KW-1133">Transmembrane helix</keyword>
<feature type="transmembrane region" description="Helical" evidence="1">
    <location>
        <begin position="81"/>
        <end position="105"/>
    </location>
</feature>
<comment type="caution">
    <text evidence="2">The sequence shown here is derived from an EMBL/GenBank/DDBJ whole genome shotgun (WGS) entry which is preliminary data.</text>
</comment>
<feature type="transmembrane region" description="Helical" evidence="1">
    <location>
        <begin position="46"/>
        <end position="69"/>
    </location>
</feature>